<dbReference type="AlphaFoldDB" id="A0A941IW54"/>
<proteinExistence type="predicted"/>
<dbReference type="EMBL" id="JAGSOG010000305">
    <property type="protein sequence ID" value="MBR7838586.1"/>
    <property type="molecule type" value="Genomic_DNA"/>
</dbReference>
<dbReference type="InterPro" id="IPR052519">
    <property type="entry name" value="Euk-type_GlcNAc_Kinase"/>
</dbReference>
<name>A0A941IW54_9ACTN</name>
<protein>
    <recommendedName>
        <fullName evidence="1">ATPase BadF/BadG/BcrA/BcrD type domain-containing protein</fullName>
    </recommendedName>
</protein>
<dbReference type="Pfam" id="PF01869">
    <property type="entry name" value="BcrAD_BadFG"/>
    <property type="match status" value="1"/>
</dbReference>
<reference evidence="2" key="1">
    <citation type="submission" date="2021-04" db="EMBL/GenBank/DDBJ databases">
        <title>Genome based classification of Actinospica acidithermotolerans sp. nov., an actinobacterium isolated from an Indonesian hot spring.</title>
        <authorList>
            <person name="Kusuma A.B."/>
            <person name="Putra K.E."/>
            <person name="Nafisah S."/>
            <person name="Loh J."/>
            <person name="Nouioui I."/>
            <person name="Goodfellow M."/>
        </authorList>
    </citation>
    <scope>NUCLEOTIDE SEQUENCE</scope>
    <source>
        <strain evidence="2">CSCA 57</strain>
    </source>
</reference>
<evidence type="ECO:0000313" key="3">
    <source>
        <dbReference type="Proteomes" id="UP000675781"/>
    </source>
</evidence>
<accession>A0A941IW54</accession>
<sequence>MEDTLPSAPPDLLVLGVEAGTFRVDAAVADLDGTGYGRGRSGSANPSALPLADVTAHLVEATTAALAGIDARAVRAVVVGTAGILGFQRDGSADRLRTLWREAGLDCPVAVVPDAVTAFAAGTTRPSGSVLIAGAGAIAARVEGERVTARIDGNGWLVGDDGSGFWLGRQAVRAVLAVLDGRGEPTLLLDAVLSAVAGGRRVPTGKAERVALLRDAVYDGPPVALAALAPLVPAAAEAGDQVAHRISEQAVELLVQASDALIAADGHDPGEPLVLAGSLMHQDGLIRREVTRRLTERHGRAPLLAPPGPGGALWLAARRIDRALGRRAHAAFTAATPAA</sequence>
<organism evidence="2 3">
    <name type="scientific">Actinospica durhamensis</name>
    <dbReference type="NCBI Taxonomy" id="1508375"/>
    <lineage>
        <taxon>Bacteria</taxon>
        <taxon>Bacillati</taxon>
        <taxon>Actinomycetota</taxon>
        <taxon>Actinomycetes</taxon>
        <taxon>Catenulisporales</taxon>
        <taxon>Actinospicaceae</taxon>
        <taxon>Actinospica</taxon>
    </lineage>
</organism>
<gene>
    <name evidence="2" type="ORF">KDL01_35290</name>
</gene>
<evidence type="ECO:0000259" key="1">
    <source>
        <dbReference type="Pfam" id="PF01869"/>
    </source>
</evidence>
<dbReference type="PANTHER" id="PTHR43190:SF3">
    <property type="entry name" value="N-ACETYL-D-GLUCOSAMINE KINASE"/>
    <property type="match status" value="1"/>
</dbReference>
<dbReference type="Gene3D" id="3.30.420.40">
    <property type="match status" value="2"/>
</dbReference>
<feature type="domain" description="ATPase BadF/BadG/BcrA/BcrD type" evidence="1">
    <location>
        <begin position="15"/>
        <end position="301"/>
    </location>
</feature>
<dbReference type="PANTHER" id="PTHR43190">
    <property type="entry name" value="N-ACETYL-D-GLUCOSAMINE KINASE"/>
    <property type="match status" value="1"/>
</dbReference>
<dbReference type="Proteomes" id="UP000675781">
    <property type="component" value="Unassembled WGS sequence"/>
</dbReference>
<comment type="caution">
    <text evidence="2">The sequence shown here is derived from an EMBL/GenBank/DDBJ whole genome shotgun (WGS) entry which is preliminary data.</text>
</comment>
<dbReference type="InterPro" id="IPR002731">
    <property type="entry name" value="ATPase_BadF"/>
</dbReference>
<dbReference type="SUPFAM" id="SSF53067">
    <property type="entry name" value="Actin-like ATPase domain"/>
    <property type="match status" value="2"/>
</dbReference>
<evidence type="ECO:0000313" key="2">
    <source>
        <dbReference type="EMBL" id="MBR7838586.1"/>
    </source>
</evidence>
<dbReference type="InterPro" id="IPR043129">
    <property type="entry name" value="ATPase_NBD"/>
</dbReference>
<dbReference type="RefSeq" id="WP_212533041.1">
    <property type="nucleotide sequence ID" value="NZ_JAGSOG010000305.1"/>
</dbReference>
<keyword evidence="3" id="KW-1185">Reference proteome</keyword>